<evidence type="ECO:0000313" key="2">
    <source>
        <dbReference type="Proteomes" id="UP000499080"/>
    </source>
</evidence>
<name>A0A4Y2FVJ1_ARAVE</name>
<proteinExistence type="predicted"/>
<accession>A0A4Y2FVJ1</accession>
<reference evidence="1 2" key="1">
    <citation type="journal article" date="2019" name="Sci. Rep.">
        <title>Orb-weaving spider Araneus ventricosus genome elucidates the spidroin gene catalogue.</title>
        <authorList>
            <person name="Kono N."/>
            <person name="Nakamura H."/>
            <person name="Ohtoshi R."/>
            <person name="Moran D.A.P."/>
            <person name="Shinohara A."/>
            <person name="Yoshida Y."/>
            <person name="Fujiwara M."/>
            <person name="Mori M."/>
            <person name="Tomita M."/>
            <person name="Arakawa K."/>
        </authorList>
    </citation>
    <scope>NUCLEOTIDE SEQUENCE [LARGE SCALE GENOMIC DNA]</scope>
</reference>
<keyword evidence="2" id="KW-1185">Reference proteome</keyword>
<comment type="caution">
    <text evidence="1">The sequence shown here is derived from an EMBL/GenBank/DDBJ whole genome shotgun (WGS) entry which is preliminary data.</text>
</comment>
<gene>
    <name evidence="1" type="ORF">AVEN_78040_1</name>
</gene>
<organism evidence="1 2">
    <name type="scientific">Araneus ventricosus</name>
    <name type="common">Orbweaver spider</name>
    <name type="synonym">Epeira ventricosa</name>
    <dbReference type="NCBI Taxonomy" id="182803"/>
    <lineage>
        <taxon>Eukaryota</taxon>
        <taxon>Metazoa</taxon>
        <taxon>Ecdysozoa</taxon>
        <taxon>Arthropoda</taxon>
        <taxon>Chelicerata</taxon>
        <taxon>Arachnida</taxon>
        <taxon>Araneae</taxon>
        <taxon>Araneomorphae</taxon>
        <taxon>Entelegynae</taxon>
        <taxon>Araneoidea</taxon>
        <taxon>Araneidae</taxon>
        <taxon>Araneus</taxon>
    </lineage>
</organism>
<dbReference type="Proteomes" id="UP000499080">
    <property type="component" value="Unassembled WGS sequence"/>
</dbReference>
<evidence type="ECO:0000313" key="1">
    <source>
        <dbReference type="EMBL" id="GBM43674.1"/>
    </source>
</evidence>
<sequence>MNDRRDSSEVFRVLKQLRFYYGGYQRTIWRLVVQVAVSCLGVWDNLSNLQCGTEGWRGVAANICDEEAWSRRERGINPCACFGAVGGALTLAKFTRFFQASEMTETAFLAEFALSSRKLSTSGAGGIRFMGFLGQPEKLAV</sequence>
<dbReference type="AlphaFoldDB" id="A0A4Y2FVJ1"/>
<dbReference type="EMBL" id="BGPR01001037">
    <property type="protein sequence ID" value="GBM43674.1"/>
    <property type="molecule type" value="Genomic_DNA"/>
</dbReference>
<protein>
    <submittedName>
        <fullName evidence="1">Uncharacterized protein</fullName>
    </submittedName>
</protein>